<keyword evidence="5" id="KW-1185">Reference proteome</keyword>
<feature type="transmembrane region" description="Helical" evidence="3">
    <location>
        <begin position="421"/>
        <end position="447"/>
    </location>
</feature>
<dbReference type="RefSeq" id="WP_277730914.1">
    <property type="nucleotide sequence ID" value="NZ_CP120733.1"/>
</dbReference>
<dbReference type="Pfam" id="PF03323">
    <property type="entry name" value="GerA"/>
    <property type="match status" value="1"/>
</dbReference>
<keyword evidence="3" id="KW-1133">Transmembrane helix</keyword>
<name>A0ABY8E7W3_9FIRM</name>
<evidence type="ECO:0000313" key="5">
    <source>
        <dbReference type="Proteomes" id="UP001222800"/>
    </source>
</evidence>
<evidence type="ECO:0000256" key="2">
    <source>
        <dbReference type="ARBA" id="ARBA00023136"/>
    </source>
</evidence>
<dbReference type="InterPro" id="IPR050768">
    <property type="entry name" value="UPF0353/GerABKA_families"/>
</dbReference>
<protein>
    <submittedName>
        <fullName evidence="4">Spore germination protein</fullName>
    </submittedName>
</protein>
<dbReference type="PANTHER" id="PTHR22550">
    <property type="entry name" value="SPORE GERMINATION PROTEIN"/>
    <property type="match status" value="1"/>
</dbReference>
<organism evidence="4 5">
    <name type="scientific">Tepidibacter hydrothermalis</name>
    <dbReference type="NCBI Taxonomy" id="3036126"/>
    <lineage>
        <taxon>Bacteria</taxon>
        <taxon>Bacillati</taxon>
        <taxon>Bacillota</taxon>
        <taxon>Clostridia</taxon>
        <taxon>Peptostreptococcales</taxon>
        <taxon>Peptostreptococcaceae</taxon>
        <taxon>Tepidibacter</taxon>
    </lineage>
</organism>
<dbReference type="EMBL" id="CP120733">
    <property type="protein sequence ID" value="WFD08996.1"/>
    <property type="molecule type" value="Genomic_DNA"/>
</dbReference>
<evidence type="ECO:0000256" key="3">
    <source>
        <dbReference type="SAM" id="Phobius"/>
    </source>
</evidence>
<proteinExistence type="inferred from homology"/>
<comment type="similarity">
    <text evidence="1">Belongs to the GerABKA family.</text>
</comment>
<feature type="transmembrane region" description="Helical" evidence="3">
    <location>
        <begin position="388"/>
        <end position="409"/>
    </location>
</feature>
<dbReference type="InterPro" id="IPR004995">
    <property type="entry name" value="Spore_Ger"/>
</dbReference>
<keyword evidence="3" id="KW-0812">Transmembrane</keyword>
<accession>A0ABY8E7W3</accession>
<evidence type="ECO:0000256" key="1">
    <source>
        <dbReference type="ARBA" id="ARBA00005278"/>
    </source>
</evidence>
<feature type="transmembrane region" description="Helical" evidence="3">
    <location>
        <begin position="301"/>
        <end position="320"/>
    </location>
</feature>
<evidence type="ECO:0000313" key="4">
    <source>
        <dbReference type="EMBL" id="WFD08996.1"/>
    </source>
</evidence>
<reference evidence="4 5" key="1">
    <citation type="submission" date="2023-03" db="EMBL/GenBank/DDBJ databases">
        <title>Complete genome sequence of Tepidibacter sp. SWIR-1, isolated from a deep-sea hydrothermal vent.</title>
        <authorList>
            <person name="Li X."/>
        </authorList>
    </citation>
    <scope>NUCLEOTIDE SEQUENCE [LARGE SCALE GENOMIC DNA]</scope>
    <source>
        <strain evidence="4 5">SWIR-1</strain>
    </source>
</reference>
<sequence length="500" mass="56840">MLEKIKNKILNKNKTVKLTKSLDKNISIFEELFKNNDAIIYRTFTDQTSNKRKYCVIFCDGMCDKSAINEYIISPIMKNEESRNDIDDLLNDTICYSSMKRMDNLEELVDSILYGDTVLLFESENRAAVLDTKGWEIRSISEPESEVVVRGPREGFTESINVNLSLIRRKILSKDLKYKYKILGTQTKTKICICYMQNIASDPIIKELEKRLDNIDIDGILESGYIEELIRDEPLSPFNTIGYTERPDIVAANLLEGKIALICDGTPAVLTLPFLFIEYFQANEDYYNNFIYASINRMLRYVGFFLTTSTPAIYLALVTYHQEMIPTPLLISISAAREGVPFPTVFEAIAMTFVFEVLREAGVRLPKPIGATISIVGALVLGDAAVNARFVSAPIVIIIALTGISSFLVPKMLGPVLIIRIIFLLLASFLGLYGYIFGVIGLFIHLMSMRSFGIPYMMDLVSTKLQDIKDTSIRAPWWYMQYRPKFISSKNRIRKKNSTR</sequence>
<dbReference type="PANTHER" id="PTHR22550:SF5">
    <property type="entry name" value="LEUCINE ZIPPER PROTEIN 4"/>
    <property type="match status" value="1"/>
</dbReference>
<gene>
    <name evidence="4" type="ORF">P4S50_11420</name>
</gene>
<dbReference type="Proteomes" id="UP001222800">
    <property type="component" value="Chromosome"/>
</dbReference>
<keyword evidence="2 3" id="KW-0472">Membrane</keyword>
<dbReference type="PIRSF" id="PIRSF005690">
    <property type="entry name" value="GerBA"/>
    <property type="match status" value="1"/>
</dbReference>